<dbReference type="PANTHER" id="PTHR43745">
    <property type="entry name" value="NITROREDUCTASE MJ1384-RELATED"/>
    <property type="match status" value="1"/>
</dbReference>
<feature type="domain" description="Nitroreductase" evidence="1">
    <location>
        <begin position="277"/>
        <end position="465"/>
    </location>
</feature>
<evidence type="ECO:0000313" key="2">
    <source>
        <dbReference type="EMBL" id="KQH75241.1"/>
    </source>
</evidence>
<dbReference type="InterPro" id="IPR029479">
    <property type="entry name" value="Nitroreductase"/>
</dbReference>
<reference evidence="2 3" key="1">
    <citation type="submission" date="2015-10" db="EMBL/GenBank/DDBJ databases">
        <title>Mycobacterium gordonae draft genome assembly.</title>
        <authorList>
            <person name="Ustinova V."/>
            <person name="Smirnova T."/>
            <person name="Blagodatskikh K."/>
            <person name="Varlamov D."/>
            <person name="Larionova E."/>
            <person name="Chernousova L."/>
        </authorList>
    </citation>
    <scope>NUCLEOTIDE SEQUENCE [LARGE SCALE GENOMIC DNA]</scope>
    <source>
        <strain evidence="2 3">CTRI 14-8773</strain>
    </source>
</reference>
<dbReference type="AlphaFoldDB" id="A0A0Q2LFX2"/>
<dbReference type="CDD" id="cd02142">
    <property type="entry name" value="McbC_SagB-like_oxidoreductase"/>
    <property type="match status" value="1"/>
</dbReference>
<comment type="caution">
    <text evidence="2">The sequence shown here is derived from an EMBL/GenBank/DDBJ whole genome shotgun (WGS) entry which is preliminary data.</text>
</comment>
<dbReference type="NCBIfam" id="TIGR03605">
    <property type="entry name" value="antibiot_sagB"/>
    <property type="match status" value="1"/>
</dbReference>
<dbReference type="Proteomes" id="UP000051677">
    <property type="component" value="Unassembled WGS sequence"/>
</dbReference>
<dbReference type="InterPro" id="IPR000415">
    <property type="entry name" value="Nitroreductase-like"/>
</dbReference>
<dbReference type="SUPFAM" id="SSF55469">
    <property type="entry name" value="FMN-dependent nitroreductase-like"/>
    <property type="match status" value="1"/>
</dbReference>
<dbReference type="GO" id="GO:0016491">
    <property type="term" value="F:oxidoreductase activity"/>
    <property type="evidence" value="ECO:0007669"/>
    <property type="project" value="InterPro"/>
</dbReference>
<dbReference type="STRING" id="1778.A9W97_11170"/>
<dbReference type="PANTHER" id="PTHR43745:SF2">
    <property type="entry name" value="NITROREDUCTASE MJ1384-RELATED"/>
    <property type="match status" value="1"/>
</dbReference>
<evidence type="ECO:0000313" key="3">
    <source>
        <dbReference type="Proteomes" id="UP000051677"/>
    </source>
</evidence>
<name>A0A0Q2LFX2_MYCGO</name>
<evidence type="ECO:0000259" key="1">
    <source>
        <dbReference type="Pfam" id="PF00881"/>
    </source>
</evidence>
<sequence>MQLCGSYESGGRMFASRYPEETRFAFRPGVTCMTTGAGAVLLKPPHSEKLARLSAQQLTALKALNLGPATATELAGAGAQRREIDALIDHLATRGYLAVTVCAGGTDLYSLIPFGQPPPRPEPLPDGSTVISKFAVLHSDSTGLVLENPLGWCDVRIHQPRLLALLGGRAPDCPDLPPTVAAQFIDDLRWAGALVGPDDETSFEAQSWTAPDLWFHRRSTLGQRTVTWDDFGPTKWAKGRFPQPPGRRTPYPGEPIALPIPDLDARRTQDPSLAAVIEDRVTTRAFDDERPINAGQLGELLYRTARTRSTQAVDAGEELLSRPYPAGGGLYELEIYPVVRSVAGLEPGVYHYDSFEHALRPVATADAPATSQLIRPAAATLSGGAEPQVLLVIAARGGRVMWTYEQIAYATILKNVGVLMQTIYLAATAMGLGVCAQGFSDTAAFTAATGVDERQECSVGSIIVGSRIP</sequence>
<organism evidence="2 3">
    <name type="scientific">Mycobacterium gordonae</name>
    <dbReference type="NCBI Taxonomy" id="1778"/>
    <lineage>
        <taxon>Bacteria</taxon>
        <taxon>Bacillati</taxon>
        <taxon>Actinomycetota</taxon>
        <taxon>Actinomycetes</taxon>
        <taxon>Mycobacteriales</taxon>
        <taxon>Mycobacteriaceae</taxon>
        <taxon>Mycobacterium</taxon>
    </lineage>
</organism>
<protein>
    <submittedName>
        <fullName evidence="2">Dehydrogenase</fullName>
    </submittedName>
</protein>
<accession>A0A0Q2LFX2</accession>
<dbReference type="InterPro" id="IPR052544">
    <property type="entry name" value="Bacteriocin_Proc_Enz"/>
</dbReference>
<dbReference type="EMBL" id="LKTM01000383">
    <property type="protein sequence ID" value="KQH75241.1"/>
    <property type="molecule type" value="Genomic_DNA"/>
</dbReference>
<dbReference type="Gene3D" id="3.40.109.10">
    <property type="entry name" value="NADH Oxidase"/>
    <property type="match status" value="1"/>
</dbReference>
<dbReference type="InterPro" id="IPR020051">
    <property type="entry name" value="SagB-type_dehydrogenase"/>
</dbReference>
<gene>
    <name evidence="2" type="ORF">AO501_00420</name>
</gene>
<proteinExistence type="predicted"/>
<dbReference type="Pfam" id="PF00881">
    <property type="entry name" value="Nitroreductase"/>
    <property type="match status" value="1"/>
</dbReference>